<proteinExistence type="predicted"/>
<keyword evidence="3" id="KW-1185">Reference proteome</keyword>
<evidence type="ECO:0000256" key="1">
    <source>
        <dbReference type="SAM" id="MobiDB-lite"/>
    </source>
</evidence>
<reference evidence="2 3" key="1">
    <citation type="submission" date="2024-02" db="EMBL/GenBank/DDBJ databases">
        <title>De novo assembly and annotation of 12 fungi associated with fruit tree decline syndrome in Ontario, Canada.</title>
        <authorList>
            <person name="Sulman M."/>
            <person name="Ellouze W."/>
            <person name="Ilyukhin E."/>
        </authorList>
    </citation>
    <scope>NUCLEOTIDE SEQUENCE [LARGE SCALE GENOMIC DNA]</scope>
    <source>
        <strain evidence="2 3">M97-236</strain>
    </source>
</reference>
<organism evidence="2 3">
    <name type="scientific">Nothophoma quercina</name>
    <dbReference type="NCBI Taxonomy" id="749835"/>
    <lineage>
        <taxon>Eukaryota</taxon>
        <taxon>Fungi</taxon>
        <taxon>Dikarya</taxon>
        <taxon>Ascomycota</taxon>
        <taxon>Pezizomycotina</taxon>
        <taxon>Dothideomycetes</taxon>
        <taxon>Pleosporomycetidae</taxon>
        <taxon>Pleosporales</taxon>
        <taxon>Pleosporineae</taxon>
        <taxon>Didymellaceae</taxon>
        <taxon>Nothophoma</taxon>
    </lineage>
</organism>
<dbReference type="Proteomes" id="UP001521222">
    <property type="component" value="Unassembled WGS sequence"/>
</dbReference>
<evidence type="ECO:0000313" key="2">
    <source>
        <dbReference type="EMBL" id="KAL1608730.1"/>
    </source>
</evidence>
<comment type="caution">
    <text evidence="2">The sequence shown here is derived from an EMBL/GenBank/DDBJ whole genome shotgun (WGS) entry which is preliminary data.</text>
</comment>
<name>A0ABR3RWE7_9PLEO</name>
<feature type="compositionally biased region" description="Basic and acidic residues" evidence="1">
    <location>
        <begin position="124"/>
        <end position="136"/>
    </location>
</feature>
<feature type="region of interest" description="Disordered" evidence="1">
    <location>
        <begin position="24"/>
        <end position="74"/>
    </location>
</feature>
<dbReference type="EMBL" id="JAKIXB020000005">
    <property type="protein sequence ID" value="KAL1608730.1"/>
    <property type="molecule type" value="Genomic_DNA"/>
</dbReference>
<feature type="compositionally biased region" description="Low complexity" evidence="1">
    <location>
        <begin position="55"/>
        <end position="67"/>
    </location>
</feature>
<feature type="region of interest" description="Disordered" evidence="1">
    <location>
        <begin position="110"/>
        <end position="226"/>
    </location>
</feature>
<feature type="compositionally biased region" description="Low complexity" evidence="1">
    <location>
        <begin position="24"/>
        <end position="38"/>
    </location>
</feature>
<sequence length="333" mass="37039">MAGTKRKHSPPKTTERFQRELQLSLRDLSLDSSSRGLQTPEGVESPDHEPAGRHASSSPEPSTTAATNQTQVSDFGIDEGFAHLNNTFKEWYNERKTSYLAKEQLMKEAQMAGFEQHSTGTESNAERSSGERKSDDNAATQEDISQQQPVGDVSREEVKQPTGDSGRSSVPEEASESSRQLMRIKPNIRDEDGYEGSAELGNDSEGASPHTLQTSATDREQRRNSIVVQKNAFEPDREVVPLGAEDDELFRALDKINTVANGNLTKALLVKMSQQQPAAREVILKAEEDLAQERRDSAFNPEVFLRKLSMEEVFARQYENPGYLPTEVVMGMH</sequence>
<feature type="compositionally biased region" description="Polar residues" evidence="1">
    <location>
        <begin position="137"/>
        <end position="149"/>
    </location>
</feature>
<evidence type="ECO:0000313" key="3">
    <source>
        <dbReference type="Proteomes" id="UP001521222"/>
    </source>
</evidence>
<accession>A0ABR3RWE7</accession>
<gene>
    <name evidence="2" type="ORF">SLS59_001920</name>
</gene>
<protein>
    <submittedName>
        <fullName evidence="2">Uncharacterized protein</fullName>
    </submittedName>
</protein>